<comment type="caution">
    <text evidence="1">The sequence shown here is derived from an EMBL/GenBank/DDBJ whole genome shotgun (WGS) entry which is preliminary data.</text>
</comment>
<reference evidence="1" key="1">
    <citation type="journal article" date="2022" name="Front. Genet.">
        <title>Chromosome-Scale Assembly of the Dendrobium nobile Genome Provides Insights Into the Molecular Mechanism of the Biosynthesis of the Medicinal Active Ingredient of Dendrobium.</title>
        <authorList>
            <person name="Xu Q."/>
            <person name="Niu S.-C."/>
            <person name="Li K.-L."/>
            <person name="Zheng P.-J."/>
            <person name="Zhang X.-J."/>
            <person name="Jia Y."/>
            <person name="Liu Y."/>
            <person name="Niu Y.-X."/>
            <person name="Yu L.-H."/>
            <person name="Chen D.-F."/>
            <person name="Zhang G.-Q."/>
        </authorList>
    </citation>
    <scope>NUCLEOTIDE SEQUENCE</scope>
    <source>
        <tissue evidence="1">Leaf</tissue>
    </source>
</reference>
<dbReference type="Pfam" id="PF14223">
    <property type="entry name" value="Retrotran_gag_2"/>
    <property type="match status" value="1"/>
</dbReference>
<protein>
    <recommendedName>
        <fullName evidence="3">Retrotransposon Copia-like N-terminal domain-containing protein</fullName>
    </recommendedName>
</protein>
<evidence type="ECO:0008006" key="3">
    <source>
        <dbReference type="Google" id="ProtNLM"/>
    </source>
</evidence>
<dbReference type="Proteomes" id="UP000829196">
    <property type="component" value="Unassembled WGS sequence"/>
</dbReference>
<dbReference type="AlphaFoldDB" id="A0A8T3AN14"/>
<evidence type="ECO:0000313" key="2">
    <source>
        <dbReference type="Proteomes" id="UP000829196"/>
    </source>
</evidence>
<proteinExistence type="predicted"/>
<dbReference type="PANTHER" id="PTHR47481">
    <property type="match status" value="1"/>
</dbReference>
<keyword evidence="2" id="KW-1185">Reference proteome</keyword>
<sequence length="257" mass="28734">MASQESSSTSSIPSISQPNADISIPASLKFLMSNVKTILNTSLTTDNYPIWRSQITKLFSANNFFGYLDGFIPKPPKQSLNADNAVISNPQYSFWQLIDQNLDSALFSTISASILPYVLNLDSCMDIWFTLERRLQSANRSRIMQLKNELHQLHMKDRSMVQYLSEIKQRVDVISAAGSTIEPEDIILYTLNGLPSSYNAFKTSIRTKLHLISLDDLYALLCSEETNLAVDARPDNADQLNTHTSFALTASRGRGRG</sequence>
<accession>A0A8T3AN14</accession>
<dbReference type="EMBL" id="JAGYWB010000015">
    <property type="protein sequence ID" value="KAI0497789.1"/>
    <property type="molecule type" value="Genomic_DNA"/>
</dbReference>
<dbReference type="OrthoDB" id="1845088at2759"/>
<evidence type="ECO:0000313" key="1">
    <source>
        <dbReference type="EMBL" id="KAI0497789.1"/>
    </source>
</evidence>
<gene>
    <name evidence="1" type="ORF">KFK09_021024</name>
</gene>
<dbReference type="PANTHER" id="PTHR47481:SF10">
    <property type="entry name" value="COPIA-LIKE POLYPROTEIN_RETROTRANSPOSON"/>
    <property type="match status" value="1"/>
</dbReference>
<name>A0A8T3AN14_DENNO</name>
<organism evidence="1 2">
    <name type="scientific">Dendrobium nobile</name>
    <name type="common">Orchid</name>
    <dbReference type="NCBI Taxonomy" id="94219"/>
    <lineage>
        <taxon>Eukaryota</taxon>
        <taxon>Viridiplantae</taxon>
        <taxon>Streptophyta</taxon>
        <taxon>Embryophyta</taxon>
        <taxon>Tracheophyta</taxon>
        <taxon>Spermatophyta</taxon>
        <taxon>Magnoliopsida</taxon>
        <taxon>Liliopsida</taxon>
        <taxon>Asparagales</taxon>
        <taxon>Orchidaceae</taxon>
        <taxon>Epidendroideae</taxon>
        <taxon>Malaxideae</taxon>
        <taxon>Dendrobiinae</taxon>
        <taxon>Dendrobium</taxon>
    </lineage>
</organism>